<organism evidence="1 2">
    <name type="scientific">Eretmocerus hayati</name>
    <dbReference type="NCBI Taxonomy" id="131215"/>
    <lineage>
        <taxon>Eukaryota</taxon>
        <taxon>Metazoa</taxon>
        <taxon>Ecdysozoa</taxon>
        <taxon>Arthropoda</taxon>
        <taxon>Hexapoda</taxon>
        <taxon>Insecta</taxon>
        <taxon>Pterygota</taxon>
        <taxon>Neoptera</taxon>
        <taxon>Endopterygota</taxon>
        <taxon>Hymenoptera</taxon>
        <taxon>Apocrita</taxon>
        <taxon>Proctotrupomorpha</taxon>
        <taxon>Chalcidoidea</taxon>
        <taxon>Aphelinidae</taxon>
        <taxon>Aphelininae</taxon>
        <taxon>Eretmocerus</taxon>
    </lineage>
</organism>
<evidence type="ECO:0000313" key="2">
    <source>
        <dbReference type="Proteomes" id="UP001239111"/>
    </source>
</evidence>
<dbReference type="EMBL" id="CM056744">
    <property type="protein sequence ID" value="KAJ8664331.1"/>
    <property type="molecule type" value="Genomic_DNA"/>
</dbReference>
<sequence length="336" mass="37931">MMMRQFFSITILKLLLFKLIRCGDVQIFPFHMPNVQPNVPELYLCTPVKIDPDDTYYIVGFEPNATMNTAHHILLYGCGLPGGSDPVWNCGEMSSSETKASLPVGGVCRSSTQQIIYAWARDAPKLILPDGVGFKVGKDSPLKYLVLQVHYAHIESFMDGSTDDSGINLLYTKEPKNKLAGVYLMGTMGGIAPKTVEYMETACPLRENKTIHPFAYRTHTHSLGKIVSGYVIRNDTWTELGKRDPLTPQMFYESNYHGIIKQGDTLAARCTMQSDRGRWTYVGSTNKDEMCNFYLMYYVENGEPLKDNYCFSEGPPRYYWERAGLQGIPDREASTL</sequence>
<gene>
    <name evidence="1" type="ORF">QAD02_005993</name>
</gene>
<protein>
    <submittedName>
        <fullName evidence="1">Uncharacterized protein</fullName>
    </submittedName>
</protein>
<keyword evidence="2" id="KW-1185">Reference proteome</keyword>
<reference evidence="1" key="1">
    <citation type="submission" date="2023-04" db="EMBL/GenBank/DDBJ databases">
        <title>A chromosome-level genome assembly of the parasitoid wasp Eretmocerus hayati.</title>
        <authorList>
            <person name="Zhong Y."/>
            <person name="Liu S."/>
            <person name="Liu Y."/>
        </authorList>
    </citation>
    <scope>NUCLEOTIDE SEQUENCE</scope>
    <source>
        <strain evidence="1">ZJU_SS_LIU_2023</strain>
    </source>
</reference>
<name>A0ACC2N0U5_9HYME</name>
<accession>A0ACC2N0U5</accession>
<comment type="caution">
    <text evidence="1">The sequence shown here is derived from an EMBL/GenBank/DDBJ whole genome shotgun (WGS) entry which is preliminary data.</text>
</comment>
<proteinExistence type="predicted"/>
<dbReference type="Proteomes" id="UP001239111">
    <property type="component" value="Chromosome 4"/>
</dbReference>
<evidence type="ECO:0000313" key="1">
    <source>
        <dbReference type="EMBL" id="KAJ8664331.1"/>
    </source>
</evidence>